<dbReference type="PANTHER" id="PTHR48100">
    <property type="entry name" value="BROAD-SPECIFICITY PHOSPHATASE YOR283W-RELATED"/>
    <property type="match status" value="1"/>
</dbReference>
<protein>
    <submittedName>
        <fullName evidence="1">Histidine phosphatase family protein</fullName>
    </submittedName>
</protein>
<keyword evidence="2" id="KW-1185">Reference proteome</keyword>
<dbReference type="RefSeq" id="WP_212321009.1">
    <property type="nucleotide sequence ID" value="NZ_AP024463.1"/>
</dbReference>
<dbReference type="SMART" id="SM00855">
    <property type="entry name" value="PGAM"/>
    <property type="match status" value="1"/>
</dbReference>
<organism evidence="1 2">
    <name type="scientific">Arachnia rubra</name>
    <dbReference type="NCBI Taxonomy" id="1547448"/>
    <lineage>
        <taxon>Bacteria</taxon>
        <taxon>Bacillati</taxon>
        <taxon>Actinomycetota</taxon>
        <taxon>Actinomycetes</taxon>
        <taxon>Propionibacteriales</taxon>
        <taxon>Propionibacteriaceae</taxon>
        <taxon>Arachnia</taxon>
    </lineage>
</organism>
<proteinExistence type="predicted"/>
<dbReference type="Proteomes" id="UP000678513">
    <property type="component" value="Chromosome"/>
</dbReference>
<dbReference type="Gene3D" id="3.40.50.1240">
    <property type="entry name" value="Phosphoglycerate mutase-like"/>
    <property type="match status" value="1"/>
</dbReference>
<dbReference type="InterPro" id="IPR013078">
    <property type="entry name" value="His_Pase_superF_clade-1"/>
</dbReference>
<accession>A0ABX7Y2D4</accession>
<dbReference type="InterPro" id="IPR050275">
    <property type="entry name" value="PGM_Phosphatase"/>
</dbReference>
<evidence type="ECO:0000313" key="2">
    <source>
        <dbReference type="Proteomes" id="UP000678513"/>
    </source>
</evidence>
<dbReference type="PANTHER" id="PTHR48100:SF1">
    <property type="entry name" value="HISTIDINE PHOSPHATASE FAMILY PROTEIN-RELATED"/>
    <property type="match status" value="1"/>
</dbReference>
<dbReference type="Pfam" id="PF00300">
    <property type="entry name" value="His_Phos_1"/>
    <property type="match status" value="1"/>
</dbReference>
<dbReference type="EMBL" id="CP072384">
    <property type="protein sequence ID" value="QUC06943.1"/>
    <property type="molecule type" value="Genomic_DNA"/>
</dbReference>
<sequence length="241" mass="26847">MDIIFIRHAESTNNKTWAENRDESLRVPDPGLTELGRSQADALAGWFPGFAAHPTHLFVSPFIRTLETAAPLANTLDMDIVVKPDLMERGGPFTGPIMDQQHHPGSPRAELQRISPRLRLPDEATEDGWWSGPFETLEMAIERARKLADWVRSDFEPEDCIVLVSHGAIGSLFATALFCPAELGRRSGQIMGETSSWFALDNTSVSWFRLFPGNDTELRCFNRIDHLILAGVSSATMRQSS</sequence>
<dbReference type="InterPro" id="IPR029033">
    <property type="entry name" value="His_PPase_superfam"/>
</dbReference>
<evidence type="ECO:0000313" key="1">
    <source>
        <dbReference type="EMBL" id="QUC06943.1"/>
    </source>
</evidence>
<dbReference type="SUPFAM" id="SSF53254">
    <property type="entry name" value="Phosphoglycerate mutase-like"/>
    <property type="match status" value="1"/>
</dbReference>
<reference evidence="1 2" key="1">
    <citation type="submission" date="2021-03" db="EMBL/GenBank/DDBJ databases">
        <title>Human Oral Microbial Genomes.</title>
        <authorList>
            <person name="Johnston C.D."/>
            <person name="Chen T."/>
            <person name="Dewhirst F.E."/>
        </authorList>
    </citation>
    <scope>NUCLEOTIDE SEQUENCE [LARGE SCALE GENOMIC DNA]</scope>
    <source>
        <strain evidence="1 2">DSMZ 100122</strain>
    </source>
</reference>
<dbReference type="CDD" id="cd07067">
    <property type="entry name" value="HP_PGM_like"/>
    <property type="match status" value="1"/>
</dbReference>
<gene>
    <name evidence="1" type="ORF">J5A65_08150</name>
</gene>
<name>A0ABX7Y2D4_9ACTN</name>